<evidence type="ECO:0000256" key="5">
    <source>
        <dbReference type="SAM" id="Phobius"/>
    </source>
</evidence>
<sequence length="172" mass="20009">MNAFLLIIPIFLIRFGLLKMINKDALNRAAFFAPLEGREKAAYLFYQLSNALIILYPPFLKIQTKPPLFFIALFIYILGISVLIIATVDFAKPEQSGINTNGIYKISRNPMYIGYFIYFSGCVLLTRSIFLFISLLVFQLAAHWIILSEERWCVNKFGTEYINYMNKVKRYF</sequence>
<name>A0A2M8Z120_9FIRM</name>
<feature type="transmembrane region" description="Helical" evidence="5">
    <location>
        <begin position="43"/>
        <end position="62"/>
    </location>
</feature>
<dbReference type="Gene3D" id="1.20.120.1630">
    <property type="match status" value="1"/>
</dbReference>
<keyword evidence="2 5" id="KW-0812">Transmembrane</keyword>
<keyword evidence="6" id="KW-0489">Methyltransferase</keyword>
<feature type="transmembrane region" description="Helical" evidence="5">
    <location>
        <begin position="6"/>
        <end position="22"/>
    </location>
</feature>
<evidence type="ECO:0000256" key="1">
    <source>
        <dbReference type="ARBA" id="ARBA00004127"/>
    </source>
</evidence>
<feature type="transmembrane region" description="Helical" evidence="5">
    <location>
        <begin position="112"/>
        <end position="138"/>
    </location>
</feature>
<evidence type="ECO:0000256" key="3">
    <source>
        <dbReference type="ARBA" id="ARBA00022989"/>
    </source>
</evidence>
<gene>
    <name evidence="6" type="ORF">H171_0607</name>
</gene>
<keyword evidence="3 5" id="KW-1133">Transmembrane helix</keyword>
<keyword evidence="6" id="KW-0808">Transferase</keyword>
<dbReference type="GO" id="GO:0008168">
    <property type="term" value="F:methyltransferase activity"/>
    <property type="evidence" value="ECO:0007669"/>
    <property type="project" value="UniProtKB-KW"/>
</dbReference>
<dbReference type="RefSeq" id="WP_100303822.1">
    <property type="nucleotide sequence ID" value="NZ_PGET01000001.1"/>
</dbReference>
<reference evidence="6 7" key="1">
    <citation type="submission" date="2017-11" db="EMBL/GenBank/DDBJ databases">
        <title>Understudied soil microbes with underappreciated capabilities: Untangling the Clostridium saccharolyticum group.</title>
        <authorList>
            <person name="Leschine S."/>
        </authorList>
    </citation>
    <scope>NUCLEOTIDE SEQUENCE [LARGE SCALE GENOMIC DNA]</scope>
    <source>
        <strain evidence="6 7">18A</strain>
    </source>
</reference>
<feature type="transmembrane region" description="Helical" evidence="5">
    <location>
        <begin position="68"/>
        <end position="91"/>
    </location>
</feature>
<evidence type="ECO:0000256" key="2">
    <source>
        <dbReference type="ARBA" id="ARBA00022692"/>
    </source>
</evidence>
<comment type="caution">
    <text evidence="6">The sequence shown here is derived from an EMBL/GenBank/DDBJ whole genome shotgun (WGS) entry which is preliminary data.</text>
</comment>
<dbReference type="Pfam" id="PF04191">
    <property type="entry name" value="PEMT"/>
    <property type="match status" value="1"/>
</dbReference>
<comment type="subcellular location">
    <subcellularLocation>
        <location evidence="1">Endomembrane system</location>
        <topology evidence="1">Multi-pass membrane protein</topology>
    </subcellularLocation>
</comment>
<protein>
    <submittedName>
        <fullName evidence="6">Protein-S-isoprenylcysteine O-methyltransferase Ste14</fullName>
    </submittedName>
</protein>
<dbReference type="GO" id="GO:0012505">
    <property type="term" value="C:endomembrane system"/>
    <property type="evidence" value="ECO:0007669"/>
    <property type="project" value="UniProtKB-SubCell"/>
</dbReference>
<accession>A0A2M8Z120</accession>
<dbReference type="EMBL" id="PGET01000001">
    <property type="protein sequence ID" value="PJJ27154.1"/>
    <property type="molecule type" value="Genomic_DNA"/>
</dbReference>
<dbReference type="OrthoDB" id="272002at2"/>
<evidence type="ECO:0000313" key="6">
    <source>
        <dbReference type="EMBL" id="PJJ27154.1"/>
    </source>
</evidence>
<proteinExistence type="predicted"/>
<keyword evidence="4 5" id="KW-0472">Membrane</keyword>
<evidence type="ECO:0000256" key="4">
    <source>
        <dbReference type="ARBA" id="ARBA00023136"/>
    </source>
</evidence>
<dbReference type="InterPro" id="IPR007318">
    <property type="entry name" value="Phopholipid_MeTrfase"/>
</dbReference>
<dbReference type="AlphaFoldDB" id="A0A2M8Z120"/>
<organism evidence="6 7">
    <name type="scientific">[Clostridium] celerecrescens 18A</name>
    <dbReference type="NCBI Taxonomy" id="1286362"/>
    <lineage>
        <taxon>Bacteria</taxon>
        <taxon>Bacillati</taxon>
        <taxon>Bacillota</taxon>
        <taxon>Clostridia</taxon>
        <taxon>Lachnospirales</taxon>
        <taxon>Lachnospiraceae</taxon>
        <taxon>Lacrimispora</taxon>
    </lineage>
</organism>
<evidence type="ECO:0000313" key="7">
    <source>
        <dbReference type="Proteomes" id="UP000231092"/>
    </source>
</evidence>
<dbReference type="Proteomes" id="UP000231092">
    <property type="component" value="Unassembled WGS sequence"/>
</dbReference>
<dbReference type="GO" id="GO:0032259">
    <property type="term" value="P:methylation"/>
    <property type="evidence" value="ECO:0007669"/>
    <property type="project" value="UniProtKB-KW"/>
</dbReference>